<organism evidence="1 2">
    <name type="scientific">Gryllus longicercus</name>
    <dbReference type="NCBI Taxonomy" id="2509291"/>
    <lineage>
        <taxon>Eukaryota</taxon>
        <taxon>Metazoa</taxon>
        <taxon>Ecdysozoa</taxon>
        <taxon>Arthropoda</taxon>
        <taxon>Hexapoda</taxon>
        <taxon>Insecta</taxon>
        <taxon>Pterygota</taxon>
        <taxon>Neoptera</taxon>
        <taxon>Polyneoptera</taxon>
        <taxon>Orthoptera</taxon>
        <taxon>Ensifera</taxon>
        <taxon>Gryllidea</taxon>
        <taxon>Grylloidea</taxon>
        <taxon>Gryllidae</taxon>
        <taxon>Gryllinae</taxon>
        <taxon>Gryllus</taxon>
    </lineage>
</organism>
<reference evidence="1 2" key="1">
    <citation type="submission" date="2024-03" db="EMBL/GenBank/DDBJ databases">
        <title>The genome assembly and annotation of the cricket Gryllus longicercus Weissman &amp; Gray.</title>
        <authorList>
            <person name="Szrajer S."/>
            <person name="Gray D."/>
            <person name="Ylla G."/>
        </authorList>
    </citation>
    <scope>NUCLEOTIDE SEQUENCE [LARGE SCALE GENOMIC DNA]</scope>
    <source>
        <strain evidence="1">DAG 2021-001</strain>
        <tissue evidence="1">Whole body minus gut</tissue>
    </source>
</reference>
<evidence type="ECO:0000313" key="2">
    <source>
        <dbReference type="Proteomes" id="UP001378592"/>
    </source>
</evidence>
<dbReference type="EMBL" id="JAZDUA010000018">
    <property type="protein sequence ID" value="KAK7872923.1"/>
    <property type="molecule type" value="Genomic_DNA"/>
</dbReference>
<proteinExistence type="predicted"/>
<dbReference type="AlphaFoldDB" id="A0AAN9Z934"/>
<protein>
    <submittedName>
        <fullName evidence="1">Uncharacterized protein</fullName>
    </submittedName>
</protein>
<sequence length="115" mass="12809">MSLDSEKLYLIRDNSNDNVSNFHFIAPPPPPPQHHFVSCSTVFKISTATFIKLESLLFLTEHSQEFRVVNIAPIAPTFVTVAGTSSSPSLTISLPSKNTFKCKFNSIERDAIILR</sequence>
<accession>A0AAN9Z934</accession>
<gene>
    <name evidence="1" type="ORF">R5R35_004242</name>
</gene>
<dbReference type="Proteomes" id="UP001378592">
    <property type="component" value="Unassembled WGS sequence"/>
</dbReference>
<name>A0AAN9Z934_9ORTH</name>
<evidence type="ECO:0000313" key="1">
    <source>
        <dbReference type="EMBL" id="KAK7872923.1"/>
    </source>
</evidence>
<comment type="caution">
    <text evidence="1">The sequence shown here is derived from an EMBL/GenBank/DDBJ whole genome shotgun (WGS) entry which is preliminary data.</text>
</comment>
<keyword evidence="2" id="KW-1185">Reference proteome</keyword>